<dbReference type="OMA" id="KYTVFDR"/>
<dbReference type="RefSeq" id="XP_006680506.1">
    <property type="nucleotide sequence ID" value="XM_006680443.1"/>
</dbReference>
<comment type="subunit">
    <text evidence="4">Component of the large ribosomal subunit.</text>
</comment>
<dbReference type="GO" id="GO:0003735">
    <property type="term" value="F:structural constituent of ribosome"/>
    <property type="evidence" value="ECO:0000318"/>
    <property type="project" value="GO_Central"/>
</dbReference>
<feature type="region of interest" description="Disordered" evidence="5">
    <location>
        <begin position="1"/>
        <end position="25"/>
    </location>
</feature>
<feature type="compositionally biased region" description="Basic residues" evidence="5">
    <location>
        <begin position="1"/>
        <end position="23"/>
    </location>
</feature>
<dbReference type="PANTHER" id="PTHR28271:SF1">
    <property type="entry name" value="LARGE RIBOSOMAL SUBUNIT PROTEIN ML60"/>
    <property type="match status" value="1"/>
</dbReference>
<dbReference type="HOGENOM" id="CLU_1824951_0_0_1"/>
<evidence type="ECO:0000313" key="7">
    <source>
        <dbReference type="Proteomes" id="UP000007241"/>
    </source>
</evidence>
<evidence type="ECO:0000256" key="5">
    <source>
        <dbReference type="SAM" id="MobiDB-lite"/>
    </source>
</evidence>
<dbReference type="Pfam" id="PF09784">
    <property type="entry name" value="L31"/>
    <property type="match status" value="1"/>
</dbReference>
<protein>
    <recommendedName>
        <fullName evidence="4">60S ribosomal protein L41</fullName>
    </recommendedName>
</protein>
<dbReference type="GO" id="GO:0006412">
    <property type="term" value="P:translation"/>
    <property type="evidence" value="ECO:0007669"/>
    <property type="project" value="InterPro"/>
</dbReference>
<evidence type="ECO:0000256" key="2">
    <source>
        <dbReference type="ARBA" id="ARBA00023274"/>
    </source>
</evidence>
<dbReference type="AlphaFoldDB" id="F4P6Z2"/>
<proteinExistence type="inferred from homology"/>
<keyword evidence="2 4" id="KW-0687">Ribonucleoprotein</keyword>
<evidence type="ECO:0000256" key="3">
    <source>
        <dbReference type="ARBA" id="ARBA00043969"/>
    </source>
</evidence>
<dbReference type="InParanoid" id="F4P6Z2"/>
<evidence type="ECO:0000256" key="4">
    <source>
        <dbReference type="RuleBase" id="RU368055"/>
    </source>
</evidence>
<dbReference type="OrthoDB" id="2332379at2759"/>
<comment type="similarity">
    <text evidence="3 4">Belongs to the eukaryotic ribosomal protein eS32 family.</text>
</comment>
<evidence type="ECO:0000313" key="6">
    <source>
        <dbReference type="EMBL" id="EGF78931.1"/>
    </source>
</evidence>
<dbReference type="InterPro" id="IPR016340">
    <property type="entry name" value="Ribosomal_mL60"/>
</dbReference>
<dbReference type="Pfam" id="PF05162">
    <property type="entry name" value="Ribosomal_L41"/>
    <property type="match status" value="1"/>
</dbReference>
<name>F4P6Z2_BATDJ</name>
<evidence type="ECO:0000256" key="1">
    <source>
        <dbReference type="ARBA" id="ARBA00022980"/>
    </source>
</evidence>
<organism evidence="6 7">
    <name type="scientific">Batrachochytrium dendrobatidis (strain JAM81 / FGSC 10211)</name>
    <name type="common">Frog chytrid fungus</name>
    <dbReference type="NCBI Taxonomy" id="684364"/>
    <lineage>
        <taxon>Eukaryota</taxon>
        <taxon>Fungi</taxon>
        <taxon>Fungi incertae sedis</taxon>
        <taxon>Chytridiomycota</taxon>
        <taxon>Chytridiomycota incertae sedis</taxon>
        <taxon>Chytridiomycetes</taxon>
        <taxon>Rhizophydiales</taxon>
        <taxon>Rhizophydiales incertae sedis</taxon>
        <taxon>Batrachochytrium</taxon>
    </lineage>
</organism>
<dbReference type="GO" id="GO:0005762">
    <property type="term" value="C:mitochondrial large ribosomal subunit"/>
    <property type="evidence" value="ECO:0000318"/>
    <property type="project" value="GO_Central"/>
</dbReference>
<reference evidence="6 7" key="1">
    <citation type="submission" date="2009-12" db="EMBL/GenBank/DDBJ databases">
        <title>The draft genome of Batrachochytrium dendrobatidis.</title>
        <authorList>
            <consortium name="US DOE Joint Genome Institute (JGI-PGF)"/>
            <person name="Kuo A."/>
            <person name="Salamov A."/>
            <person name="Schmutz J."/>
            <person name="Lucas S."/>
            <person name="Pitluck S."/>
            <person name="Rosenblum E."/>
            <person name="Stajich J."/>
            <person name="Eisen M."/>
            <person name="Grigoriev I.V."/>
        </authorList>
    </citation>
    <scope>NUCLEOTIDE SEQUENCE [LARGE SCALE GENOMIC DNA]</scope>
    <source>
        <strain evidence="7">JAM81 / FGSC 10211</strain>
    </source>
</reference>
<dbReference type="STRING" id="684364.F4P6Z2"/>
<gene>
    <name evidence="6" type="ORF">BATDEDRAFT_90329</name>
</gene>
<keyword evidence="1 4" id="KW-0689">Ribosomal protein</keyword>
<dbReference type="GeneID" id="18243848"/>
<dbReference type="EMBL" id="GL882887">
    <property type="protein sequence ID" value="EGF78931.1"/>
    <property type="molecule type" value="Genomic_DNA"/>
</dbReference>
<dbReference type="InterPro" id="IPR007836">
    <property type="entry name" value="Ribosomal_eS32"/>
</dbReference>
<dbReference type="PANTHER" id="PTHR28271">
    <property type="entry name" value="54S RIBOSOMAL PROTEIN L31, MITOCHONDRIAL"/>
    <property type="match status" value="1"/>
</dbReference>
<dbReference type="Proteomes" id="UP000007241">
    <property type="component" value="Unassembled WGS sequence"/>
</dbReference>
<sequence length="141" mass="17073">MRDKWRKKRQRRLKRKRRKMRARSKGDACIMHDLLMVSLGVSCRKRRFGLTIGQKYRLRQRLRGVDEVINTLVDSGVQLRALEFAKRIPKESDMTPFEKYWVKSKRFKDGFKPIHWVPKWTRAPHPRTWSPSIYHQSVIKK</sequence>
<keyword evidence="7" id="KW-1185">Reference proteome</keyword>
<accession>F4P6Z2</accession>